<dbReference type="PANTHER" id="PTHR39966">
    <property type="entry name" value="BLL2471 PROTEIN-RELATED"/>
    <property type="match status" value="1"/>
</dbReference>
<dbReference type="GO" id="GO:0005886">
    <property type="term" value="C:plasma membrane"/>
    <property type="evidence" value="ECO:0007669"/>
    <property type="project" value="TreeGrafter"/>
</dbReference>
<dbReference type="InterPro" id="IPR012312">
    <property type="entry name" value="Hemerythrin-like"/>
</dbReference>
<reference evidence="2 3" key="1">
    <citation type="journal article" date="2014" name="Int. J. Syst. Evol. Microbiol.">
        <title>Complete genome sequence of Corynebacterium casei LMG S-19264T (=DSM 44701T), isolated from a smear-ripened cheese.</title>
        <authorList>
            <consortium name="US DOE Joint Genome Institute (JGI-PGF)"/>
            <person name="Walter F."/>
            <person name="Albersmeier A."/>
            <person name="Kalinowski J."/>
            <person name="Ruckert C."/>
        </authorList>
    </citation>
    <scope>NUCLEOTIDE SEQUENCE [LARGE SCALE GENOMIC DNA]</scope>
    <source>
        <strain evidence="2 3">NBRC 112785</strain>
    </source>
</reference>
<dbReference type="Proteomes" id="UP001157439">
    <property type="component" value="Unassembled WGS sequence"/>
</dbReference>
<keyword evidence="3" id="KW-1185">Reference proteome</keyword>
<organism evidence="2 3">
    <name type="scientific">Paraferrimonas haliotis</name>
    <dbReference type="NCBI Taxonomy" id="2013866"/>
    <lineage>
        <taxon>Bacteria</taxon>
        <taxon>Pseudomonadati</taxon>
        <taxon>Pseudomonadota</taxon>
        <taxon>Gammaproteobacteria</taxon>
        <taxon>Alteromonadales</taxon>
        <taxon>Ferrimonadaceae</taxon>
        <taxon>Paraferrimonas</taxon>
    </lineage>
</organism>
<gene>
    <name evidence="2" type="ORF">GCM10007894_05200</name>
</gene>
<name>A0AA37TLE6_9GAMM</name>
<dbReference type="RefSeq" id="WP_095498089.1">
    <property type="nucleotide sequence ID" value="NZ_BSPO01000001.1"/>
</dbReference>
<accession>A0AA37TLE6</accession>
<dbReference type="Pfam" id="PF01814">
    <property type="entry name" value="Hemerythrin"/>
    <property type="match status" value="1"/>
</dbReference>
<evidence type="ECO:0000259" key="1">
    <source>
        <dbReference type="Pfam" id="PF01814"/>
    </source>
</evidence>
<sequence length="187" mass="21925">MLTRLYEDHRNITVLLDVLQAIAEKLKRSQKVNMSLVSDVINYMQNYGDRCHHPVEDIIYNYYCQHYPAQGSDTLSQLTVEHERLQQANEMLSHSVNMVLNDVMVPMEQLVAEIEHYIDMQRQHLGFEEQDIFPQLEVNMSTNDWQEISTELQPLFQRDPLFGNEGKAEFQALKQYINDDTYVDSAP</sequence>
<evidence type="ECO:0000313" key="2">
    <source>
        <dbReference type="EMBL" id="GLS82543.1"/>
    </source>
</evidence>
<dbReference type="CDD" id="cd12108">
    <property type="entry name" value="Hr-like"/>
    <property type="match status" value="1"/>
</dbReference>
<evidence type="ECO:0000313" key="3">
    <source>
        <dbReference type="Proteomes" id="UP001157439"/>
    </source>
</evidence>
<comment type="caution">
    <text evidence="2">The sequence shown here is derived from an EMBL/GenBank/DDBJ whole genome shotgun (WGS) entry which is preliminary data.</text>
</comment>
<dbReference type="PANTHER" id="PTHR39966:SF1">
    <property type="entry name" value="HEMERYTHRIN-LIKE DOMAIN-CONTAINING PROTEIN"/>
    <property type="match status" value="1"/>
</dbReference>
<dbReference type="Gene3D" id="1.20.120.520">
    <property type="entry name" value="nmb1532 protein domain like"/>
    <property type="match status" value="1"/>
</dbReference>
<feature type="domain" description="Hemerythrin-like" evidence="1">
    <location>
        <begin position="3"/>
        <end position="136"/>
    </location>
</feature>
<dbReference type="AlphaFoldDB" id="A0AA37TLE6"/>
<dbReference type="EMBL" id="BSPO01000001">
    <property type="protein sequence ID" value="GLS82543.1"/>
    <property type="molecule type" value="Genomic_DNA"/>
</dbReference>
<proteinExistence type="predicted"/>
<protein>
    <submittedName>
        <fullName evidence="2">Hemerythrin</fullName>
    </submittedName>
</protein>